<dbReference type="PANTHER" id="PTHR13139">
    <property type="entry name" value="RING FINGER AND CCCH-TYPE ZINC FINGER DOMAIN-CONTAINING PROTEIN"/>
    <property type="match status" value="1"/>
</dbReference>
<dbReference type="GO" id="GO:0006511">
    <property type="term" value="P:ubiquitin-dependent protein catabolic process"/>
    <property type="evidence" value="ECO:0007669"/>
    <property type="project" value="TreeGrafter"/>
</dbReference>
<dbReference type="InterPro" id="IPR001841">
    <property type="entry name" value="Znf_RING"/>
</dbReference>
<organism evidence="13">
    <name type="scientific">Sipha flava</name>
    <name type="common">yellow sugarcane aphid</name>
    <dbReference type="NCBI Taxonomy" id="143950"/>
    <lineage>
        <taxon>Eukaryota</taxon>
        <taxon>Metazoa</taxon>
        <taxon>Ecdysozoa</taxon>
        <taxon>Arthropoda</taxon>
        <taxon>Hexapoda</taxon>
        <taxon>Insecta</taxon>
        <taxon>Pterygota</taxon>
        <taxon>Neoptera</taxon>
        <taxon>Paraneoptera</taxon>
        <taxon>Hemiptera</taxon>
        <taxon>Sternorrhyncha</taxon>
        <taxon>Aphidomorpha</taxon>
        <taxon>Aphidoidea</taxon>
        <taxon>Aphididae</taxon>
        <taxon>Sipha</taxon>
    </lineage>
</organism>
<feature type="zinc finger region" description="C3H1-type" evidence="8">
    <location>
        <begin position="418"/>
        <end position="446"/>
    </location>
</feature>
<dbReference type="GO" id="GO:0010494">
    <property type="term" value="C:cytoplasmic stress granule"/>
    <property type="evidence" value="ECO:0007669"/>
    <property type="project" value="TreeGrafter"/>
</dbReference>
<feature type="domain" description="RING-type" evidence="11">
    <location>
        <begin position="14"/>
        <end position="54"/>
    </location>
</feature>
<evidence type="ECO:0000313" key="16">
    <source>
        <dbReference type="RefSeq" id="XP_025412186.1"/>
    </source>
</evidence>
<evidence type="ECO:0000313" key="13">
    <source>
        <dbReference type="EMBL" id="MBY85474.1"/>
    </source>
</evidence>
<dbReference type="InterPro" id="IPR000571">
    <property type="entry name" value="Znf_CCCH"/>
</dbReference>
<dbReference type="FunFam" id="1.20.120.1790:FF:000001">
    <property type="entry name" value="roquin-1 isoform X1"/>
    <property type="match status" value="1"/>
</dbReference>
<dbReference type="GO" id="GO:0061630">
    <property type="term" value="F:ubiquitin protein ligase activity"/>
    <property type="evidence" value="ECO:0007669"/>
    <property type="project" value="UniProtKB-EC"/>
</dbReference>
<dbReference type="RefSeq" id="XP_025412186.1">
    <property type="nucleotide sequence ID" value="XM_025556401.1"/>
</dbReference>
<dbReference type="GO" id="GO:0035613">
    <property type="term" value="F:RNA stem-loop binding"/>
    <property type="evidence" value="ECO:0007669"/>
    <property type="project" value="TreeGrafter"/>
</dbReference>
<sequence length="913" mass="101256">MPIQAPQWTDFLACPVCCKGFDIKARHPISLGCAHTVCKSCLSNLPIKQCPFDQNLINIDIDQLPINYALLQLVGASIPNNENIPKSLFKNMSPDERLLYNKSKKCVEHLALYLKSFATGGGQSTSTGLSRPMQRKLVTLVNCQLLENEGRMRAIRAARSLGERSMTELILHHQSAQQLSTNLWAAVRARGCQFLGPAMQEEVLKLVLLALEDGSALSRKVLVMFVVQRLEPHFPQASKTSIGHVVQLLYRASCFKVSKREGDSSLMQLKEEFRTYENLRREHDAQIVEIATEAGLRIAPDQWSALLYGDSAHKSHMQSIMDKLQSPQSFSQSVQELIIALQRTGDPAKLSSLRSNFELLAAVDPNPNLEWCTWEKLHSVLESARIVVAGLIDFVKSHGSSNKGLKNETVQSQTNVPRYKVSLCRDLMMRGTCPRGGICTFAHSEDELEKYRNKNRKNNRVAPITVDHEYLTNKSKFMPNEQYDFMGNKKPMILSENSQDITNIPVEHSYIVPTGQTYYQPSQQQMYPVGQYGHDIYGSGAHSHGMMINPNNQIFMDQNMPGHSNKMKNLSSSLMSLQNRKQELMGQIDRVMTACTLTPDQVDFDRYSMWDNGLFHSKTGLPSPVNIQTGRPMLLRSDSILADPDEFVPFELAVNGKYGPIGGNGSNPVIPPPPPPPVSAGNNNNQLAGGAKNGKPLRRPCTLSIPTPAAAAAAQAQFFSSTTTTTITTPLGTLRGTHNSPVAASWYFNSPQGYPAAAHIVASPVGAIGQSYITIHSPAGIMEPSNFFGGHKTPKSLMVESQKMKNQLKHLQKKINDLKLATRNEAAKETEKLSEQLARIEKDIQTKEQQFLTQWHSETATITAWGDEIWSSTTSTGFTSQQDNAYNSNDIQQAELKLNGGENEPDKPTVEEV</sequence>
<evidence type="ECO:0000313" key="15">
    <source>
        <dbReference type="RefSeq" id="XP_025412185.1"/>
    </source>
</evidence>
<dbReference type="EC" id="2.3.2.27" evidence="3"/>
<proteinExistence type="predicted"/>
<comment type="catalytic activity">
    <reaction evidence="1">
        <text>S-ubiquitinyl-[E2 ubiquitin-conjugating enzyme]-L-cysteine + [acceptor protein]-L-lysine = [E2 ubiquitin-conjugating enzyme]-L-cysteine + N(6)-ubiquitinyl-[acceptor protein]-L-lysine.</text>
        <dbReference type="EC" id="2.3.2.27"/>
    </reaction>
</comment>
<feature type="region of interest" description="Disordered" evidence="10">
    <location>
        <begin position="664"/>
        <end position="699"/>
    </location>
</feature>
<dbReference type="SUPFAM" id="SSF90229">
    <property type="entry name" value="CCCH zinc finger"/>
    <property type="match status" value="1"/>
</dbReference>
<dbReference type="Pfam" id="PF21206">
    <property type="entry name" value="Roquin_1_2-like_ROQ"/>
    <property type="match status" value="1"/>
</dbReference>
<evidence type="ECO:0000256" key="3">
    <source>
        <dbReference type="ARBA" id="ARBA00012483"/>
    </source>
</evidence>
<dbReference type="InterPro" id="IPR017907">
    <property type="entry name" value="Znf_RING_CS"/>
</dbReference>
<keyword evidence="9" id="KW-0175">Coiled coil</keyword>
<dbReference type="GO" id="GO:0000209">
    <property type="term" value="P:protein polyubiquitination"/>
    <property type="evidence" value="ECO:0007669"/>
    <property type="project" value="TreeGrafter"/>
</dbReference>
<dbReference type="Proteomes" id="UP000694846">
    <property type="component" value="Unplaced"/>
</dbReference>
<feature type="compositionally biased region" description="Pro residues" evidence="10">
    <location>
        <begin position="669"/>
        <end position="678"/>
    </location>
</feature>
<evidence type="ECO:0000256" key="7">
    <source>
        <dbReference type="ARBA" id="ARBA00022833"/>
    </source>
</evidence>
<dbReference type="SMART" id="SM00356">
    <property type="entry name" value="ZnF_C3H1"/>
    <property type="match status" value="1"/>
</dbReference>
<evidence type="ECO:0000256" key="2">
    <source>
        <dbReference type="ARBA" id="ARBA00004201"/>
    </source>
</evidence>
<keyword evidence="14" id="KW-1185">Reference proteome</keyword>
<reference evidence="15 16" key="2">
    <citation type="submission" date="2025-04" db="UniProtKB">
        <authorList>
            <consortium name="RefSeq"/>
        </authorList>
    </citation>
    <scope>IDENTIFICATION</scope>
    <source>
        <tissue evidence="15 16">Whole body</tissue>
    </source>
</reference>
<dbReference type="GO" id="GO:0008270">
    <property type="term" value="F:zinc ion binding"/>
    <property type="evidence" value="ECO:0007669"/>
    <property type="project" value="UniProtKB-KW"/>
</dbReference>
<comment type="subcellular location">
    <subcellularLocation>
        <location evidence="2">Cytoplasm</location>
        <location evidence="2">P-body</location>
    </subcellularLocation>
</comment>
<dbReference type="RefSeq" id="XP_025412185.1">
    <property type="nucleotide sequence ID" value="XM_025556400.1"/>
</dbReference>
<dbReference type="SUPFAM" id="SSF57850">
    <property type="entry name" value="RING/U-box"/>
    <property type="match status" value="1"/>
</dbReference>
<dbReference type="EMBL" id="GGMS01016271">
    <property type="protein sequence ID" value="MBY85474.1"/>
    <property type="molecule type" value="Transcribed_RNA"/>
</dbReference>
<keyword evidence="4" id="KW-0808">Transferase</keyword>
<feature type="domain" description="C3H1-type" evidence="12">
    <location>
        <begin position="418"/>
        <end position="446"/>
    </location>
</feature>
<keyword evidence="5 8" id="KW-0479">Metal-binding</keyword>
<dbReference type="GO" id="GO:0000932">
    <property type="term" value="C:P-body"/>
    <property type="evidence" value="ECO:0007669"/>
    <property type="project" value="UniProtKB-SubCell"/>
</dbReference>
<evidence type="ECO:0000259" key="12">
    <source>
        <dbReference type="PROSITE" id="PS50103"/>
    </source>
</evidence>
<dbReference type="InterPro" id="IPR052249">
    <property type="entry name" value="Roquin_domain"/>
</dbReference>
<protein>
    <recommendedName>
        <fullName evidence="3">RING-type E3 ubiquitin transferase</fullName>
        <ecNumber evidence="3">2.3.2.27</ecNumber>
    </recommendedName>
</protein>
<reference evidence="13" key="1">
    <citation type="submission" date="2018-04" db="EMBL/GenBank/DDBJ databases">
        <title>Transcriptome assembly of Sipha flava.</title>
        <authorList>
            <person name="Scully E.D."/>
            <person name="Geib S.M."/>
            <person name="Palmer N.A."/>
            <person name="Koch K."/>
            <person name="Bradshaw J."/>
            <person name="Heng-Moss T."/>
            <person name="Sarath G."/>
        </authorList>
    </citation>
    <scope>NUCLEOTIDE SEQUENCE</scope>
</reference>
<accession>A0A2S2R6A7</accession>
<dbReference type="InterPro" id="IPR036855">
    <property type="entry name" value="Znf_CCCH_sf"/>
</dbReference>
<evidence type="ECO:0000256" key="5">
    <source>
        <dbReference type="ARBA" id="ARBA00022723"/>
    </source>
</evidence>
<dbReference type="InterPro" id="IPR048575">
    <property type="entry name" value="Roquin_1_2-like_ROQ"/>
</dbReference>
<dbReference type="Gene3D" id="4.10.1000.10">
    <property type="entry name" value="Zinc finger, CCCH-type"/>
    <property type="match status" value="1"/>
</dbReference>
<dbReference type="PANTHER" id="PTHR13139:SF54">
    <property type="entry name" value="RING-TYPE E3 UBIQUITIN TRANSFERASE"/>
    <property type="match status" value="1"/>
</dbReference>
<keyword evidence="6 8" id="KW-0863">Zinc-finger</keyword>
<dbReference type="FunFam" id="3.30.40.10:FF:000047">
    <property type="entry name" value="Roquin-2 isoform 1"/>
    <property type="match status" value="1"/>
</dbReference>
<evidence type="ECO:0000256" key="9">
    <source>
        <dbReference type="SAM" id="Coils"/>
    </source>
</evidence>
<dbReference type="PROSITE" id="PS00518">
    <property type="entry name" value="ZF_RING_1"/>
    <property type="match status" value="1"/>
</dbReference>
<feature type="coiled-coil region" evidence="9">
    <location>
        <begin position="801"/>
        <end position="850"/>
    </location>
</feature>
<gene>
    <name evidence="13" type="primary">rc3h1</name>
    <name evidence="15 16" type="synonym">LOC112684746</name>
    <name evidence="13" type="ORF">g.129824</name>
</gene>
<evidence type="ECO:0000256" key="4">
    <source>
        <dbReference type="ARBA" id="ARBA00022679"/>
    </source>
</evidence>
<dbReference type="Gene3D" id="3.30.40.10">
    <property type="entry name" value="Zinc/RING finger domain, C3HC4 (zinc finger)"/>
    <property type="match status" value="1"/>
</dbReference>
<dbReference type="Pfam" id="PF18386">
    <property type="entry name" value="ROQ_II"/>
    <property type="match status" value="1"/>
</dbReference>
<dbReference type="GO" id="GO:0003725">
    <property type="term" value="F:double-stranded RNA binding"/>
    <property type="evidence" value="ECO:0007669"/>
    <property type="project" value="TreeGrafter"/>
</dbReference>
<feature type="coiled-coil region" evidence="9">
    <location>
        <begin position="567"/>
        <end position="594"/>
    </location>
</feature>
<dbReference type="PROSITE" id="PS50089">
    <property type="entry name" value="ZF_RING_2"/>
    <property type="match status" value="1"/>
</dbReference>
<dbReference type="AlphaFoldDB" id="A0A2S2R6A7"/>
<dbReference type="PROSITE" id="PS50103">
    <property type="entry name" value="ZF_C3H1"/>
    <property type="match status" value="1"/>
</dbReference>
<dbReference type="InterPro" id="IPR041523">
    <property type="entry name" value="ROQ_II"/>
</dbReference>
<dbReference type="SMART" id="SM00184">
    <property type="entry name" value="RING"/>
    <property type="match status" value="1"/>
</dbReference>
<feature type="compositionally biased region" description="Low complexity" evidence="10">
    <location>
        <begin position="679"/>
        <end position="694"/>
    </location>
</feature>
<evidence type="ECO:0000256" key="8">
    <source>
        <dbReference type="PROSITE-ProRule" id="PRU00723"/>
    </source>
</evidence>
<dbReference type="OrthoDB" id="10067217at2759"/>
<evidence type="ECO:0000256" key="6">
    <source>
        <dbReference type="ARBA" id="ARBA00022771"/>
    </source>
</evidence>
<name>A0A2S2R6A7_9HEMI</name>
<dbReference type="GO" id="GO:0003729">
    <property type="term" value="F:mRNA binding"/>
    <property type="evidence" value="ECO:0007669"/>
    <property type="project" value="TreeGrafter"/>
</dbReference>
<evidence type="ECO:0000259" key="11">
    <source>
        <dbReference type="PROSITE" id="PS50089"/>
    </source>
</evidence>
<evidence type="ECO:0000256" key="1">
    <source>
        <dbReference type="ARBA" id="ARBA00000900"/>
    </source>
</evidence>
<evidence type="ECO:0000256" key="10">
    <source>
        <dbReference type="SAM" id="MobiDB-lite"/>
    </source>
</evidence>
<dbReference type="InterPro" id="IPR013083">
    <property type="entry name" value="Znf_RING/FYVE/PHD"/>
</dbReference>
<dbReference type="Gene3D" id="1.20.120.1790">
    <property type="match status" value="1"/>
</dbReference>
<evidence type="ECO:0000313" key="14">
    <source>
        <dbReference type="Proteomes" id="UP000694846"/>
    </source>
</evidence>
<dbReference type="Pfam" id="PF00642">
    <property type="entry name" value="zf-CCCH"/>
    <property type="match status" value="1"/>
</dbReference>
<dbReference type="GO" id="GO:0000288">
    <property type="term" value="P:nuclear-transcribed mRNA catabolic process, deadenylation-dependent decay"/>
    <property type="evidence" value="ECO:0007669"/>
    <property type="project" value="TreeGrafter"/>
</dbReference>
<keyword evidence="7 8" id="KW-0862">Zinc</keyword>